<keyword evidence="1" id="KW-0812">Transmembrane</keyword>
<dbReference type="AlphaFoldDB" id="A0A1U7X601"/>
<keyword evidence="2" id="KW-1185">Reference proteome</keyword>
<reference evidence="2" key="1">
    <citation type="journal article" date="2013" name="Genome Biol.">
        <title>Reference genomes and transcriptomes of Nicotiana sylvestris and Nicotiana tomentosiformis.</title>
        <authorList>
            <person name="Sierro N."/>
            <person name="Battey J.N."/>
            <person name="Ouadi S."/>
            <person name="Bovet L."/>
            <person name="Goepfert S."/>
            <person name="Bakaher N."/>
            <person name="Peitsch M.C."/>
            <person name="Ivanov N.V."/>
        </authorList>
    </citation>
    <scope>NUCLEOTIDE SEQUENCE [LARGE SCALE GENOMIC DNA]</scope>
</reference>
<name>A0A1U7X601_NICSY</name>
<keyword evidence="1" id="KW-1133">Transmembrane helix</keyword>
<sequence length="153" mass="17099">MFNVDFRRIIMLERFVLCSSTLFVFIDLTFKENFGFAVGNATYDSLLGSNKPFSKPIPLVYKGCTQKLPSNEHATSSIDKHVIAHNRTSGRTNLWSKLSLILSAFLAVVIVSNGIDERQNFFNTILGNDANFEIGILQKSCMMLSTYVDVSSS</sequence>
<proteinExistence type="predicted"/>
<evidence type="ECO:0000256" key="1">
    <source>
        <dbReference type="SAM" id="Phobius"/>
    </source>
</evidence>
<organism evidence="2 4">
    <name type="scientific">Nicotiana sylvestris</name>
    <name type="common">Wood tobacco</name>
    <name type="synonym">South American tobacco</name>
    <dbReference type="NCBI Taxonomy" id="4096"/>
    <lineage>
        <taxon>Eukaryota</taxon>
        <taxon>Viridiplantae</taxon>
        <taxon>Streptophyta</taxon>
        <taxon>Embryophyta</taxon>
        <taxon>Tracheophyta</taxon>
        <taxon>Spermatophyta</taxon>
        <taxon>Magnoliopsida</taxon>
        <taxon>eudicotyledons</taxon>
        <taxon>Gunneridae</taxon>
        <taxon>Pentapetalae</taxon>
        <taxon>asterids</taxon>
        <taxon>lamiids</taxon>
        <taxon>Solanales</taxon>
        <taxon>Solanaceae</taxon>
        <taxon>Nicotianoideae</taxon>
        <taxon>Nicotianeae</taxon>
        <taxon>Nicotiana</taxon>
    </lineage>
</organism>
<evidence type="ECO:0000313" key="2">
    <source>
        <dbReference type="Proteomes" id="UP000189701"/>
    </source>
</evidence>
<reference evidence="3 4" key="2">
    <citation type="submission" date="2025-04" db="UniProtKB">
        <authorList>
            <consortium name="RefSeq"/>
        </authorList>
    </citation>
    <scope>IDENTIFICATION</scope>
    <source>
        <tissue evidence="3 4">Leaf</tissue>
    </source>
</reference>
<accession>A0A1U7X601</accession>
<dbReference type="RefSeq" id="XP_009760384.1">
    <property type="nucleotide sequence ID" value="XM_009762082.1"/>
</dbReference>
<evidence type="ECO:0000313" key="3">
    <source>
        <dbReference type="RefSeq" id="XP_009760384.1"/>
    </source>
</evidence>
<gene>
    <name evidence="4" type="primary">LOC104231078</name>
    <name evidence="3" type="synonym">LOC104212733</name>
</gene>
<protein>
    <submittedName>
        <fullName evidence="3">Uncharacterized protein LOC104212733</fullName>
    </submittedName>
    <submittedName>
        <fullName evidence="4">Uncharacterized protein LOC104231078</fullName>
    </submittedName>
</protein>
<feature type="transmembrane region" description="Helical" evidence="1">
    <location>
        <begin position="94"/>
        <end position="115"/>
    </location>
</feature>
<dbReference type="RefSeq" id="XP_009782314.1">
    <property type="nucleotide sequence ID" value="XM_009784012.1"/>
</dbReference>
<evidence type="ECO:0000313" key="4">
    <source>
        <dbReference type="RefSeq" id="XP_009782314.1"/>
    </source>
</evidence>
<dbReference type="Proteomes" id="UP000189701">
    <property type="component" value="Unplaced"/>
</dbReference>
<keyword evidence="1" id="KW-0472">Membrane</keyword>